<dbReference type="InterPro" id="IPR023635">
    <property type="entry name" value="Peptide_deformylase"/>
</dbReference>
<dbReference type="NCBIfam" id="TIGR00079">
    <property type="entry name" value="pept_deformyl"/>
    <property type="match status" value="1"/>
</dbReference>
<dbReference type="GO" id="GO:0042586">
    <property type="term" value="F:peptide deformylase activity"/>
    <property type="evidence" value="ECO:0007669"/>
    <property type="project" value="UniProtKB-UniRule"/>
</dbReference>
<comment type="caution">
    <text evidence="5">The sequence shown here is derived from an EMBL/GenBank/DDBJ whole genome shotgun (WGS) entry which is preliminary data.</text>
</comment>
<evidence type="ECO:0000313" key="11">
    <source>
        <dbReference type="Proteomes" id="UP000284779"/>
    </source>
</evidence>
<feature type="binding site" evidence="3">
    <location>
        <position position="139"/>
    </location>
    <ligand>
        <name>Fe cation</name>
        <dbReference type="ChEBI" id="CHEBI:24875"/>
    </ligand>
</feature>
<dbReference type="GO" id="GO:0006412">
    <property type="term" value="P:translation"/>
    <property type="evidence" value="ECO:0007669"/>
    <property type="project" value="UniProtKB-UniRule"/>
</dbReference>
<evidence type="ECO:0000256" key="1">
    <source>
        <dbReference type="ARBA" id="ARBA00010759"/>
    </source>
</evidence>
<comment type="catalytic activity">
    <reaction evidence="3">
        <text>N-terminal N-formyl-L-methionyl-[peptide] + H2O = N-terminal L-methionyl-[peptide] + formate</text>
        <dbReference type="Rhea" id="RHEA:24420"/>
        <dbReference type="Rhea" id="RHEA-COMP:10639"/>
        <dbReference type="Rhea" id="RHEA-COMP:10640"/>
        <dbReference type="ChEBI" id="CHEBI:15377"/>
        <dbReference type="ChEBI" id="CHEBI:15740"/>
        <dbReference type="ChEBI" id="CHEBI:49298"/>
        <dbReference type="ChEBI" id="CHEBI:64731"/>
        <dbReference type="EC" id="3.5.1.88"/>
    </reaction>
</comment>
<evidence type="ECO:0000313" key="10">
    <source>
        <dbReference type="Proteomes" id="UP000284598"/>
    </source>
</evidence>
<keyword evidence="3 5" id="KW-0378">Hydrolase</keyword>
<dbReference type="EMBL" id="QSFO01000001">
    <property type="protein sequence ID" value="RHA57378.1"/>
    <property type="molecule type" value="Genomic_DNA"/>
</dbReference>
<dbReference type="CDD" id="cd00487">
    <property type="entry name" value="Pep_deformylase"/>
    <property type="match status" value="1"/>
</dbReference>
<comment type="function">
    <text evidence="3">Removes the formyl group from the N-terminal Met of newly synthesized proteins. Requires at least a dipeptide for an efficient rate of reaction. N-terminal L-methionine is a prerequisite for activity but the enzyme has broad specificity at other positions.</text>
</comment>
<feature type="active site" evidence="3">
    <location>
        <position position="136"/>
    </location>
</feature>
<dbReference type="EMBL" id="QSFD01000002">
    <property type="protein sequence ID" value="RHA20061.1"/>
    <property type="molecule type" value="Genomic_DNA"/>
</dbReference>
<keyword evidence="11" id="KW-1185">Reference proteome</keyword>
<evidence type="ECO:0000313" key="4">
    <source>
        <dbReference type="EMBL" id="RHA20061.1"/>
    </source>
</evidence>
<gene>
    <name evidence="3 5" type="primary">def</name>
    <name evidence="8" type="ORF">DW018_05015</name>
    <name evidence="7" type="ORF">DW652_03700</name>
    <name evidence="6" type="ORF">DW918_07075</name>
    <name evidence="5" type="ORF">DW929_00665</name>
    <name evidence="4" type="ORF">DW944_02660</name>
</gene>
<sequence>MAIRNIRELGEPCLRKICKPVKEVNLRTKILIGDMFDTMYEANGVGLAAPQVGILKRIFVVDCGDEEGNSVPYVFINPEIIDREGVQTGYEGCLSVPGKSGMVPRAQKVKVKAFNENMEEFEMEAEGLLARCILHENDHLDGIVYVDKVEGKLYDNSELYPEEEQ</sequence>
<dbReference type="RefSeq" id="WP_005360724.1">
    <property type="nucleotide sequence ID" value="NZ_CABJDQ010000003.1"/>
</dbReference>
<dbReference type="InterPro" id="IPR036821">
    <property type="entry name" value="Peptide_deformylase_sf"/>
</dbReference>
<protein>
    <recommendedName>
        <fullName evidence="3">Peptide deformylase</fullName>
        <shortName evidence="3">PDF</shortName>
        <ecNumber evidence="3">3.5.1.88</ecNumber>
    </recommendedName>
    <alternativeName>
        <fullName evidence="3">Polypeptide deformylase</fullName>
    </alternativeName>
</protein>
<evidence type="ECO:0000313" key="12">
    <source>
        <dbReference type="Proteomes" id="UP000285740"/>
    </source>
</evidence>
<dbReference type="PANTHER" id="PTHR10458">
    <property type="entry name" value="PEPTIDE DEFORMYLASE"/>
    <property type="match status" value="1"/>
</dbReference>
<dbReference type="SUPFAM" id="SSF56420">
    <property type="entry name" value="Peptide deformylase"/>
    <property type="match status" value="1"/>
</dbReference>
<feature type="binding site" evidence="3">
    <location>
        <position position="135"/>
    </location>
    <ligand>
        <name>Fe cation</name>
        <dbReference type="ChEBI" id="CHEBI:24875"/>
    </ligand>
</feature>
<evidence type="ECO:0000256" key="3">
    <source>
        <dbReference type="HAMAP-Rule" id="MF_00163"/>
    </source>
</evidence>
<dbReference type="Proteomes" id="UP000285740">
    <property type="component" value="Unassembled WGS sequence"/>
</dbReference>
<dbReference type="Proteomes" id="UP000283314">
    <property type="component" value="Unassembled WGS sequence"/>
</dbReference>
<evidence type="ECO:0000313" key="8">
    <source>
        <dbReference type="EMBL" id="RHL46543.1"/>
    </source>
</evidence>
<dbReference type="PANTHER" id="PTHR10458:SF22">
    <property type="entry name" value="PEPTIDE DEFORMYLASE"/>
    <property type="match status" value="1"/>
</dbReference>
<evidence type="ECO:0000313" key="9">
    <source>
        <dbReference type="Proteomes" id="UP000283314"/>
    </source>
</evidence>
<dbReference type="Proteomes" id="UP000284779">
    <property type="component" value="Unassembled WGS sequence"/>
</dbReference>
<accession>A0A413S658</accession>
<dbReference type="Proteomes" id="UP000286186">
    <property type="component" value="Unassembled WGS sequence"/>
</dbReference>
<proteinExistence type="inferred from homology"/>
<dbReference type="PRINTS" id="PR01576">
    <property type="entry name" value="PDEFORMYLASE"/>
</dbReference>
<organism evidence="5 10">
    <name type="scientific">Eubacterium ventriosum</name>
    <dbReference type="NCBI Taxonomy" id="39496"/>
    <lineage>
        <taxon>Bacteria</taxon>
        <taxon>Bacillati</taxon>
        <taxon>Bacillota</taxon>
        <taxon>Clostridia</taxon>
        <taxon>Eubacteriales</taxon>
        <taxon>Eubacteriaceae</taxon>
        <taxon>Eubacterium</taxon>
    </lineage>
</organism>
<evidence type="ECO:0000256" key="2">
    <source>
        <dbReference type="ARBA" id="ARBA00023004"/>
    </source>
</evidence>
<keyword evidence="3" id="KW-0648">Protein biosynthesis</keyword>
<feature type="binding site" evidence="3">
    <location>
        <position position="93"/>
    </location>
    <ligand>
        <name>Fe cation</name>
        <dbReference type="ChEBI" id="CHEBI:24875"/>
    </ligand>
</feature>
<comment type="similarity">
    <text evidence="1 3">Belongs to the polypeptide deformylase family.</text>
</comment>
<dbReference type="AlphaFoldDB" id="A0A413S658"/>
<dbReference type="NCBIfam" id="NF001159">
    <property type="entry name" value="PRK00150.1-3"/>
    <property type="match status" value="1"/>
</dbReference>
<evidence type="ECO:0000313" key="13">
    <source>
        <dbReference type="Proteomes" id="UP000286186"/>
    </source>
</evidence>
<evidence type="ECO:0000313" key="6">
    <source>
        <dbReference type="EMBL" id="RHA80179.1"/>
    </source>
</evidence>
<dbReference type="Proteomes" id="UP000284598">
    <property type="component" value="Unassembled WGS sequence"/>
</dbReference>
<evidence type="ECO:0000313" key="5">
    <source>
        <dbReference type="EMBL" id="RHA57378.1"/>
    </source>
</evidence>
<keyword evidence="2 3" id="KW-0408">Iron</keyword>
<dbReference type="Gene3D" id="3.90.45.10">
    <property type="entry name" value="Peptide deformylase"/>
    <property type="match status" value="1"/>
</dbReference>
<reference evidence="9 10" key="1">
    <citation type="submission" date="2018-08" db="EMBL/GenBank/DDBJ databases">
        <title>A genome reference for cultivated species of the human gut microbiota.</title>
        <authorList>
            <person name="Zou Y."/>
            <person name="Xue W."/>
            <person name="Luo G."/>
        </authorList>
    </citation>
    <scope>NUCLEOTIDE SEQUENCE [LARGE SCALE GENOMIC DNA]</scope>
    <source>
        <strain evidence="8 9">AF37-4</strain>
        <strain evidence="7 13">AM23-22</strain>
        <strain evidence="6 12">AM42-30</strain>
        <strain evidence="5 10">AM43-2</strain>
        <strain evidence="4 11">AM44-11BH</strain>
    </source>
</reference>
<dbReference type="EMBL" id="QSFV01000020">
    <property type="protein sequence ID" value="RHA80179.1"/>
    <property type="molecule type" value="Genomic_DNA"/>
</dbReference>
<dbReference type="PIRSF" id="PIRSF004749">
    <property type="entry name" value="Pep_def"/>
    <property type="match status" value="1"/>
</dbReference>
<evidence type="ECO:0000313" key="7">
    <source>
        <dbReference type="EMBL" id="RHF89594.1"/>
    </source>
</evidence>
<name>A0A413S658_9FIRM</name>
<dbReference type="EMBL" id="QRHR01000003">
    <property type="protein sequence ID" value="RHF89594.1"/>
    <property type="molecule type" value="Genomic_DNA"/>
</dbReference>
<keyword evidence="3" id="KW-0479">Metal-binding</keyword>
<dbReference type="EC" id="3.5.1.88" evidence="3"/>
<dbReference type="GeneID" id="66466596"/>
<dbReference type="Pfam" id="PF01327">
    <property type="entry name" value="Pep_deformylase"/>
    <property type="match status" value="1"/>
</dbReference>
<dbReference type="GO" id="GO:0046872">
    <property type="term" value="F:metal ion binding"/>
    <property type="evidence" value="ECO:0007669"/>
    <property type="project" value="UniProtKB-KW"/>
</dbReference>
<dbReference type="HAMAP" id="MF_00163">
    <property type="entry name" value="Pep_deformylase"/>
    <property type="match status" value="1"/>
</dbReference>
<comment type="cofactor">
    <cofactor evidence="3">
        <name>Fe(2+)</name>
        <dbReference type="ChEBI" id="CHEBI:29033"/>
    </cofactor>
    <text evidence="3">Binds 1 Fe(2+) ion.</text>
</comment>
<dbReference type="EMBL" id="QROT01000003">
    <property type="protein sequence ID" value="RHL46543.1"/>
    <property type="molecule type" value="Genomic_DNA"/>
</dbReference>